<dbReference type="Proteomes" id="UP000837932">
    <property type="component" value="Unassembled WGS sequence"/>
</dbReference>
<dbReference type="PROSITE" id="PS51257">
    <property type="entry name" value="PROKAR_LIPOPROTEIN"/>
    <property type="match status" value="1"/>
</dbReference>
<evidence type="ECO:0000313" key="2">
    <source>
        <dbReference type="EMBL" id="CAH0996430.1"/>
    </source>
</evidence>
<gene>
    <name evidence="2" type="ORF">EMA8858_02562</name>
</gene>
<name>A0ABM9ASC9_9BACT</name>
<evidence type="ECO:0000256" key="1">
    <source>
        <dbReference type="SAM" id="SignalP"/>
    </source>
</evidence>
<accession>A0ABM9ASC9</accession>
<feature type="signal peptide" evidence="1">
    <location>
        <begin position="1"/>
        <end position="26"/>
    </location>
</feature>
<comment type="caution">
    <text evidence="2">The sequence shown here is derived from an EMBL/GenBank/DDBJ whole genome shotgun (WGS) entry which is preliminary data.</text>
</comment>
<proteinExistence type="predicted"/>
<keyword evidence="1" id="KW-0732">Signal</keyword>
<evidence type="ECO:0000313" key="3">
    <source>
        <dbReference type="Proteomes" id="UP000837932"/>
    </source>
</evidence>
<evidence type="ECO:0008006" key="4">
    <source>
        <dbReference type="Google" id="ProtNLM"/>
    </source>
</evidence>
<dbReference type="EMBL" id="CAKLPY010000002">
    <property type="protein sequence ID" value="CAH0996430.1"/>
    <property type="molecule type" value="Genomic_DNA"/>
</dbReference>
<feature type="chain" id="PRO_5046137997" description="Big-1 domain-containing protein" evidence="1">
    <location>
        <begin position="27"/>
        <end position="164"/>
    </location>
</feature>
<sequence>MGWGQRNMKKTLILSTIFLAFIGASCKVDDPFVDRVVAPVLVIFEDSNGTKTSGLTTEPSVTSSASADASITVRLLELNKDGLLDFAVGIDSIPAKSVPVSFKFRTGTKITDVVTDTQGRSTLKVSWKTLGIETPVAGSSVLLSCSATYKDVPFTKYFRLTATK</sequence>
<reference evidence="2" key="1">
    <citation type="submission" date="2021-12" db="EMBL/GenBank/DDBJ databases">
        <authorList>
            <person name="Rodrigo-Torres L."/>
            <person name="Arahal R. D."/>
            <person name="Lucena T."/>
        </authorList>
    </citation>
    <scope>NUCLEOTIDE SEQUENCE</scope>
    <source>
        <strain evidence="2">CECT 8858</strain>
    </source>
</reference>
<keyword evidence="3" id="KW-1185">Reference proteome</keyword>
<protein>
    <recommendedName>
        <fullName evidence="4">Big-1 domain-containing protein</fullName>
    </recommendedName>
</protein>
<organism evidence="2 3">
    <name type="scientific">Emticicia aquatica</name>
    <dbReference type="NCBI Taxonomy" id="1681835"/>
    <lineage>
        <taxon>Bacteria</taxon>
        <taxon>Pseudomonadati</taxon>
        <taxon>Bacteroidota</taxon>
        <taxon>Cytophagia</taxon>
        <taxon>Cytophagales</taxon>
        <taxon>Leadbetterellaceae</taxon>
        <taxon>Emticicia</taxon>
    </lineage>
</organism>